<evidence type="ECO:0000313" key="6">
    <source>
        <dbReference type="EMBL" id="SFK28253.1"/>
    </source>
</evidence>
<dbReference type="PROSITE" id="PS50995">
    <property type="entry name" value="HTH_MARR_2"/>
    <property type="match status" value="1"/>
</dbReference>
<keyword evidence="2" id="KW-0238">DNA-binding</keyword>
<evidence type="ECO:0000259" key="5">
    <source>
        <dbReference type="PROSITE" id="PS50995"/>
    </source>
</evidence>
<dbReference type="Gene3D" id="1.10.10.10">
    <property type="entry name" value="Winged helix-like DNA-binding domain superfamily/Winged helix DNA-binding domain"/>
    <property type="match status" value="1"/>
</dbReference>
<evidence type="ECO:0000256" key="3">
    <source>
        <dbReference type="ARBA" id="ARBA00023163"/>
    </source>
</evidence>
<reference evidence="6 7" key="1">
    <citation type="submission" date="2016-10" db="EMBL/GenBank/DDBJ databases">
        <authorList>
            <person name="Varghese N."/>
            <person name="Submissions S."/>
        </authorList>
    </citation>
    <scope>NUCLEOTIDE SEQUENCE [LARGE SCALE GENOMIC DNA]</scope>
    <source>
        <strain evidence="6 7">DSM 21822</strain>
    </source>
</reference>
<evidence type="ECO:0000313" key="7">
    <source>
        <dbReference type="Proteomes" id="UP000323300"/>
    </source>
</evidence>
<dbReference type="SUPFAM" id="SSF46785">
    <property type="entry name" value="Winged helix' DNA-binding domain"/>
    <property type="match status" value="1"/>
</dbReference>
<dbReference type="Proteomes" id="UP000323300">
    <property type="component" value="Unassembled WGS sequence"/>
</dbReference>
<feature type="compositionally biased region" description="Polar residues" evidence="4">
    <location>
        <begin position="1"/>
        <end position="10"/>
    </location>
</feature>
<dbReference type="AlphaFoldDB" id="A0A1I3Y908"/>
<keyword evidence="3" id="KW-0804">Transcription</keyword>
<accession>A0A1I3Y908</accession>
<evidence type="ECO:0000256" key="1">
    <source>
        <dbReference type="ARBA" id="ARBA00023015"/>
    </source>
</evidence>
<dbReference type="PANTHER" id="PTHR42756:SF1">
    <property type="entry name" value="TRANSCRIPTIONAL REPRESSOR OF EMRAB OPERON"/>
    <property type="match status" value="1"/>
</dbReference>
<dbReference type="InterPro" id="IPR036390">
    <property type="entry name" value="WH_DNA-bd_sf"/>
</dbReference>
<dbReference type="PANTHER" id="PTHR42756">
    <property type="entry name" value="TRANSCRIPTIONAL REGULATOR, MARR"/>
    <property type="match status" value="1"/>
</dbReference>
<proteinExistence type="predicted"/>
<evidence type="ECO:0000256" key="4">
    <source>
        <dbReference type="SAM" id="MobiDB-lite"/>
    </source>
</evidence>
<organism evidence="6 7">
    <name type="scientific">Neomesorhizobium albiziae</name>
    <dbReference type="NCBI Taxonomy" id="335020"/>
    <lineage>
        <taxon>Bacteria</taxon>
        <taxon>Pseudomonadati</taxon>
        <taxon>Pseudomonadota</taxon>
        <taxon>Alphaproteobacteria</taxon>
        <taxon>Hyphomicrobiales</taxon>
        <taxon>Phyllobacteriaceae</taxon>
        <taxon>Neomesorhizobium</taxon>
    </lineage>
</organism>
<dbReference type="GO" id="GO:0003677">
    <property type="term" value="F:DNA binding"/>
    <property type="evidence" value="ECO:0007669"/>
    <property type="project" value="UniProtKB-KW"/>
</dbReference>
<dbReference type="GO" id="GO:0003700">
    <property type="term" value="F:DNA-binding transcription factor activity"/>
    <property type="evidence" value="ECO:0007669"/>
    <property type="project" value="InterPro"/>
</dbReference>
<protein>
    <submittedName>
        <fullName evidence="6">Transcriptional regulator, MarR family</fullName>
    </submittedName>
</protein>
<dbReference type="SMART" id="SM00347">
    <property type="entry name" value="HTH_MARR"/>
    <property type="match status" value="1"/>
</dbReference>
<feature type="region of interest" description="Disordered" evidence="4">
    <location>
        <begin position="1"/>
        <end position="31"/>
    </location>
</feature>
<dbReference type="InterPro" id="IPR000835">
    <property type="entry name" value="HTH_MarR-typ"/>
</dbReference>
<gene>
    <name evidence="6" type="ORF">SAMN04488498_104286</name>
</gene>
<sequence length="206" mass="23359">MPASNQTPQIDINGADGMGNPSRIEPSEPARKGRKSIVNVLPLALVRARESVMLPFRNLLRRYDLTEPQFRVLRTVAELADIELTELSRVTALLMPSLSRIVRELEVRGYMLRQADTHDMRRTLVRLTDRGHRLVDIVLPDCETVYVAIKKTMSAEKLKLLQSLLLEFETKLAYLDVSFSEKHLPSADAIAITPPKQRGRPPKRPD</sequence>
<keyword evidence="1" id="KW-0805">Transcription regulation</keyword>
<keyword evidence="7" id="KW-1185">Reference proteome</keyword>
<evidence type="ECO:0000256" key="2">
    <source>
        <dbReference type="ARBA" id="ARBA00023125"/>
    </source>
</evidence>
<feature type="domain" description="HTH marR-type" evidence="5">
    <location>
        <begin position="38"/>
        <end position="170"/>
    </location>
</feature>
<dbReference type="EMBL" id="FOSL01000004">
    <property type="protein sequence ID" value="SFK28253.1"/>
    <property type="molecule type" value="Genomic_DNA"/>
</dbReference>
<dbReference type="Pfam" id="PF01047">
    <property type="entry name" value="MarR"/>
    <property type="match status" value="1"/>
</dbReference>
<name>A0A1I3Y908_9HYPH</name>
<dbReference type="PRINTS" id="PR00598">
    <property type="entry name" value="HTHMARR"/>
</dbReference>
<dbReference type="InterPro" id="IPR036388">
    <property type="entry name" value="WH-like_DNA-bd_sf"/>
</dbReference>